<protein>
    <recommendedName>
        <fullName evidence="1">AMP-dependent synthetase/ligase domain-containing protein</fullName>
    </recommendedName>
</protein>
<dbReference type="OrthoDB" id="3671040at2"/>
<dbReference type="EMBL" id="CP010951">
    <property type="protein sequence ID" value="AMO22511.1"/>
    <property type="molecule type" value="Genomic_DNA"/>
</dbReference>
<organism evidence="2 3">
    <name type="scientific">Ramlibacter tataouinensis</name>
    <dbReference type="NCBI Taxonomy" id="94132"/>
    <lineage>
        <taxon>Bacteria</taxon>
        <taxon>Pseudomonadati</taxon>
        <taxon>Pseudomonadota</taxon>
        <taxon>Betaproteobacteria</taxon>
        <taxon>Burkholderiales</taxon>
        <taxon>Comamonadaceae</taxon>
        <taxon>Ramlibacter</taxon>
    </lineage>
</organism>
<dbReference type="Proteomes" id="UP000070433">
    <property type="component" value="Chromosome"/>
</dbReference>
<dbReference type="SUPFAM" id="SSF56801">
    <property type="entry name" value="Acetyl-CoA synthetase-like"/>
    <property type="match status" value="1"/>
</dbReference>
<evidence type="ECO:0000259" key="1">
    <source>
        <dbReference type="Pfam" id="PF00501"/>
    </source>
</evidence>
<dbReference type="RefSeq" id="WP_061497128.1">
    <property type="nucleotide sequence ID" value="NZ_CP010951.1"/>
</dbReference>
<dbReference type="Pfam" id="PF00501">
    <property type="entry name" value="AMP-binding"/>
    <property type="match status" value="1"/>
</dbReference>
<feature type="domain" description="AMP-dependent synthetase/ligase" evidence="1">
    <location>
        <begin position="18"/>
        <end position="86"/>
    </location>
</feature>
<sequence>MNAPAPAINAAALLMDRGAPSRTAIVHAEQSMSWSELRIAVARAGAAWRDCGALPGEVVQLHLPLDIEHAVAFLGAIWAGAVPVPLAREGVFATGQPWDQQAPCRFILAASRQGYATRWRDSVMTLAEWHAYLGESGPMSPARQRPQACACWTEPRTRDGAGARALPHAFATGCPPRRSSSDVAHTATILGMLKVLRRGGTAVLRGARRASAAPCNVLEAA</sequence>
<keyword evidence="3" id="KW-1185">Reference proteome</keyword>
<reference evidence="2 3" key="1">
    <citation type="journal article" date="2014" name="Int. J. Syst. Evol. Microbiol.">
        <title>Ramlibacter solisilvae sp. nov., isolated from forest soil, and emended description of the genus Ramlibacter.</title>
        <authorList>
            <person name="Lee H.J."/>
            <person name="Lee S.H."/>
            <person name="Lee S.S."/>
            <person name="Lee J.S."/>
            <person name="Kim Y."/>
            <person name="Kim S.C."/>
            <person name="Jeon C.O."/>
        </authorList>
    </citation>
    <scope>NUCLEOTIDE SEQUENCE [LARGE SCALE GENOMIC DNA]</scope>
    <source>
        <strain evidence="2 3">5-10</strain>
    </source>
</reference>
<proteinExistence type="predicted"/>
<evidence type="ECO:0000313" key="3">
    <source>
        <dbReference type="Proteomes" id="UP000070433"/>
    </source>
</evidence>
<accession>A0A127JRB0</accession>
<dbReference type="AlphaFoldDB" id="A0A127JRB0"/>
<gene>
    <name evidence="2" type="ORF">UC35_05930</name>
</gene>
<dbReference type="Gene3D" id="3.40.50.980">
    <property type="match status" value="1"/>
</dbReference>
<name>A0A127JRB0_9BURK</name>
<evidence type="ECO:0000313" key="2">
    <source>
        <dbReference type="EMBL" id="AMO22511.1"/>
    </source>
</evidence>
<dbReference type="InterPro" id="IPR000873">
    <property type="entry name" value="AMP-dep_synth/lig_dom"/>
</dbReference>